<dbReference type="Proteomes" id="UP000194606">
    <property type="component" value="Unassembled WGS sequence"/>
</dbReference>
<keyword evidence="1" id="KW-0472">Membrane</keyword>
<evidence type="ECO:0000313" key="3">
    <source>
        <dbReference type="Proteomes" id="UP000194606"/>
    </source>
</evidence>
<name>A0A252CDY8_9LACT</name>
<protein>
    <submittedName>
        <fullName evidence="2">Uncharacterized protein</fullName>
    </submittedName>
</protein>
<feature type="transmembrane region" description="Helical" evidence="1">
    <location>
        <begin position="12"/>
        <end position="30"/>
    </location>
</feature>
<reference evidence="2 3" key="1">
    <citation type="submission" date="2017-02" db="EMBL/GenBank/DDBJ databases">
        <authorList>
            <person name="Peterson S.W."/>
        </authorList>
    </citation>
    <scope>NUCLEOTIDE SEQUENCE [LARGE SCALE GENOMIC DNA]</scope>
    <source>
        <strain evidence="2">159469</strain>
    </source>
</reference>
<proteinExistence type="predicted"/>
<dbReference type="RefSeq" id="WP_086582480.1">
    <property type="nucleotide sequence ID" value="NZ_MUIZ01000002.1"/>
</dbReference>
<keyword evidence="1" id="KW-0812">Transmembrane</keyword>
<accession>A0A252CDY8</accession>
<dbReference type="EMBL" id="MUIZ01000002">
    <property type="protein sequence ID" value="OUK04771.1"/>
    <property type="molecule type" value="Genomic_DNA"/>
</dbReference>
<evidence type="ECO:0000313" key="2">
    <source>
        <dbReference type="EMBL" id="OUK04771.1"/>
    </source>
</evidence>
<keyword evidence="1" id="KW-1133">Transmembrane helix</keyword>
<comment type="caution">
    <text evidence="2">The sequence shown here is derived from an EMBL/GenBank/DDBJ whole genome shotgun (WGS) entry which is preliminary data.</text>
</comment>
<dbReference type="AlphaFoldDB" id="A0A252CDY8"/>
<gene>
    <name evidence="2" type="ORF">BZZ03_03110</name>
</gene>
<sequence>MNEDKKHRLRNIALLVLVGLIGGTFAFAAFNQQAINDRLRENPAPVGARVHDYFNRQTENKDVFVENYGQEPIMARIRLSEFMEYQKRGQTGWIQVAGGDRHDSSTWTIYRPEEGDINSRSAVDGSSNFTQYSTLTFGWERDNQEEPWYLPTFNHDSIDLTTAAAGDAQDYLERGATHPGDGKDNFWQANVSYTNGQNDIVWPGSTEGTRTTSQNLRQERNPITLQEWRALRTEAENDEVGRNKQIGNFWVMDPETGWAYWANRLNPGQATSYLIDEARMEDAARAIQGSYYYAIHVDSELINVSAERFSHEDQASEALEELLDRIRVGADGNASPQFPAPVRDFTFSTMRDTAGSNRIFTVDSPGEPQEFRYLENMEGGYHWIISNSVLTYTSWYEQEDRMDAWFDEELSLEFRALVAPVAESFSTGDVHDSRVGGTTGGLQISGTLLSITNLSAYPEVAADRTRVVSEAEGGIPSAFALSVADVQYLTFGTSSGFANNLSDRMAASPWPNIWWLRTPATYPLFPQLNSAWTIAAGTFTAASGFQRSHTISNLGARPALIIHQ</sequence>
<organism evidence="2 3">
    <name type="scientific">Lactococcus petauri</name>
    <dbReference type="NCBI Taxonomy" id="1940789"/>
    <lineage>
        <taxon>Bacteria</taxon>
        <taxon>Bacillati</taxon>
        <taxon>Bacillota</taxon>
        <taxon>Bacilli</taxon>
        <taxon>Lactobacillales</taxon>
        <taxon>Streptococcaceae</taxon>
        <taxon>Lactococcus</taxon>
    </lineage>
</organism>
<evidence type="ECO:0000256" key="1">
    <source>
        <dbReference type="SAM" id="Phobius"/>
    </source>
</evidence>